<keyword evidence="2" id="KW-1185">Reference proteome</keyword>
<dbReference type="EMBL" id="CP048833">
    <property type="protein sequence ID" value="QJP09349.1"/>
    <property type="molecule type" value="Genomic_DNA"/>
</dbReference>
<dbReference type="Gene3D" id="2.40.128.130">
    <property type="entry name" value="Autotransporter beta-domain"/>
    <property type="match status" value="1"/>
</dbReference>
<dbReference type="NCBIfam" id="TIGR01414">
    <property type="entry name" value="autotrans_barl"/>
    <property type="match status" value="1"/>
</dbReference>
<gene>
    <name evidence="1" type="ORF">G4G71_16195</name>
</gene>
<reference evidence="1 2" key="1">
    <citation type="submission" date="2020-02" db="EMBL/GenBank/DDBJ databases">
        <title>Complete genome sequence of Pseudomonas multiresinivorans ORNL1.</title>
        <authorList>
            <person name="Podar M."/>
        </authorList>
    </citation>
    <scope>NUCLEOTIDE SEQUENCE [LARGE SCALE GENOMIC DNA]</scope>
    <source>
        <strain evidence="2">populi</strain>
    </source>
</reference>
<protein>
    <submittedName>
        <fullName evidence="1">Autotransporter outer membrane beta-barrel domain-containing protein</fullName>
    </submittedName>
</protein>
<dbReference type="GO" id="GO:0019867">
    <property type="term" value="C:outer membrane"/>
    <property type="evidence" value="ECO:0007669"/>
    <property type="project" value="InterPro"/>
</dbReference>
<sequence>MLRPFDELNWWHGLSSQTMSFNSDKVKDRLPGDRYELKVGQQGQVSKNTSVWGSVAAETG</sequence>
<dbReference type="Proteomes" id="UP000502549">
    <property type="component" value="Chromosome"/>
</dbReference>
<dbReference type="InterPro" id="IPR006315">
    <property type="entry name" value="OM_autotransptr_brl_dom"/>
</dbReference>
<dbReference type="AlphaFoldDB" id="A0A7Z3GR68"/>
<dbReference type="InterPro" id="IPR036709">
    <property type="entry name" value="Autotransporte_beta_dom_sf"/>
</dbReference>
<evidence type="ECO:0000313" key="1">
    <source>
        <dbReference type="EMBL" id="QJP09349.1"/>
    </source>
</evidence>
<proteinExistence type="predicted"/>
<dbReference type="SUPFAM" id="SSF103515">
    <property type="entry name" value="Autotransporter"/>
    <property type="match status" value="1"/>
</dbReference>
<name>A0A7Z3GR68_9PSED</name>
<dbReference type="KEGG" id="pmui:G4G71_16195"/>
<organism evidence="1 2">
    <name type="scientific">Pseudomonas multiresinivorans</name>
    <dbReference type="NCBI Taxonomy" id="95301"/>
    <lineage>
        <taxon>Bacteria</taxon>
        <taxon>Pseudomonadati</taxon>
        <taxon>Pseudomonadota</taxon>
        <taxon>Gammaproteobacteria</taxon>
        <taxon>Pseudomonadales</taxon>
        <taxon>Pseudomonadaceae</taxon>
        <taxon>Pseudomonas</taxon>
    </lineage>
</organism>
<evidence type="ECO:0000313" key="2">
    <source>
        <dbReference type="Proteomes" id="UP000502549"/>
    </source>
</evidence>
<accession>A0A7Z3GR68</accession>